<dbReference type="Gene3D" id="1.10.10.60">
    <property type="entry name" value="Homeodomain-like"/>
    <property type="match status" value="1"/>
</dbReference>
<evidence type="ECO:0000256" key="1">
    <source>
        <dbReference type="ARBA" id="ARBA00004123"/>
    </source>
</evidence>
<proteinExistence type="predicted"/>
<dbReference type="Pfam" id="PF03826">
    <property type="entry name" value="OAR"/>
    <property type="match status" value="1"/>
</dbReference>
<feature type="compositionally biased region" description="Basic and acidic residues" evidence="8">
    <location>
        <begin position="34"/>
        <end position="58"/>
    </location>
</feature>
<feature type="compositionally biased region" description="Polar residues" evidence="8">
    <location>
        <begin position="59"/>
        <end position="71"/>
    </location>
</feature>
<dbReference type="InterPro" id="IPR017970">
    <property type="entry name" value="Homeobox_CS"/>
</dbReference>
<keyword evidence="5 6" id="KW-0539">Nucleus</keyword>
<keyword evidence="2" id="KW-0217">Developmental protein</keyword>
<dbReference type="OrthoDB" id="6159439at2759"/>
<dbReference type="CDD" id="cd00086">
    <property type="entry name" value="homeodomain"/>
    <property type="match status" value="1"/>
</dbReference>
<dbReference type="GO" id="GO:0000981">
    <property type="term" value="F:DNA-binding transcription factor activity, RNA polymerase II-specific"/>
    <property type="evidence" value="ECO:0007669"/>
    <property type="project" value="InterPro"/>
</dbReference>
<dbReference type="PANTHER" id="PTHR24329">
    <property type="entry name" value="HOMEOBOX PROTEIN ARISTALESS"/>
    <property type="match status" value="1"/>
</dbReference>
<sequence>MEGLNLSPSGGTIKQHQSTKRSSFAMDSILGNYTKDEDKFQDTKPRFQHDDQGQEHKSPYSQQLSPRNESVMQREAEMMENISGSPGDGASEADSADPEDRPGRKIRRSRTTFTTYQLHQLERAFEKTQYPDVFTREELAMRLDLSEARVQVWFQNRRAKWRKREKAMGRESPSFIPGDQLPLGEMPGLTHPFAGMGNAHHDPLWMARIQHLIGLNPMMALQQGLSAGAHPSLCMPTSAQFAQGKMQFPMPAALKMPNYGLFHPASFPQGMVTSQGRISPLNLTPTRLGESDTFDARKTSIDILRLKAKEHSTSLHDNIMGTNQTEITKS</sequence>
<dbReference type="SMART" id="SM00389">
    <property type="entry name" value="HOX"/>
    <property type="match status" value="1"/>
</dbReference>
<feature type="DNA-binding region" description="Homeobox" evidence="6">
    <location>
        <begin position="106"/>
        <end position="165"/>
    </location>
</feature>
<feature type="compositionally biased region" description="Polar residues" evidence="8">
    <location>
        <begin position="1"/>
        <end position="22"/>
    </location>
</feature>
<evidence type="ECO:0000256" key="4">
    <source>
        <dbReference type="ARBA" id="ARBA00023155"/>
    </source>
</evidence>
<dbReference type="SUPFAM" id="SSF46689">
    <property type="entry name" value="Homeodomain-like"/>
    <property type="match status" value="1"/>
</dbReference>
<gene>
    <name evidence="9" type="ORF">OFUS_LOCUS20468</name>
</gene>
<organism evidence="9 10">
    <name type="scientific">Owenia fusiformis</name>
    <name type="common">Polychaete worm</name>
    <dbReference type="NCBI Taxonomy" id="6347"/>
    <lineage>
        <taxon>Eukaryota</taxon>
        <taxon>Metazoa</taxon>
        <taxon>Spiralia</taxon>
        <taxon>Lophotrochozoa</taxon>
        <taxon>Annelida</taxon>
        <taxon>Polychaeta</taxon>
        <taxon>Sedentaria</taxon>
        <taxon>Canalipalpata</taxon>
        <taxon>Sabellida</taxon>
        <taxon>Oweniida</taxon>
        <taxon>Oweniidae</taxon>
        <taxon>Owenia</taxon>
    </lineage>
</organism>
<dbReference type="PROSITE" id="PS00027">
    <property type="entry name" value="HOMEOBOX_1"/>
    <property type="match status" value="1"/>
</dbReference>
<feature type="region of interest" description="Disordered" evidence="8">
    <location>
        <begin position="1"/>
        <end position="111"/>
    </location>
</feature>
<evidence type="ECO:0000256" key="3">
    <source>
        <dbReference type="ARBA" id="ARBA00023125"/>
    </source>
</evidence>
<dbReference type="GO" id="GO:0000977">
    <property type="term" value="F:RNA polymerase II transcription regulatory region sequence-specific DNA binding"/>
    <property type="evidence" value="ECO:0007669"/>
    <property type="project" value="TreeGrafter"/>
</dbReference>
<evidence type="ECO:0000256" key="8">
    <source>
        <dbReference type="SAM" id="MobiDB-lite"/>
    </source>
</evidence>
<keyword evidence="4 6" id="KW-0371">Homeobox</keyword>
<dbReference type="InterPro" id="IPR003654">
    <property type="entry name" value="OAR_dom"/>
</dbReference>
<dbReference type="InterPro" id="IPR050649">
    <property type="entry name" value="Paired_Homeobox_TFs"/>
</dbReference>
<evidence type="ECO:0000313" key="9">
    <source>
        <dbReference type="EMBL" id="CAH1796011.1"/>
    </source>
</evidence>
<accession>A0A8J1TVS4</accession>
<evidence type="ECO:0000256" key="2">
    <source>
        <dbReference type="ARBA" id="ARBA00022473"/>
    </source>
</evidence>
<dbReference type="GO" id="GO:0005634">
    <property type="term" value="C:nucleus"/>
    <property type="evidence" value="ECO:0007669"/>
    <property type="project" value="UniProtKB-SubCell"/>
</dbReference>
<protein>
    <submittedName>
        <fullName evidence="9">Uncharacterized protein</fullName>
    </submittedName>
</protein>
<dbReference type="InterPro" id="IPR001356">
    <property type="entry name" value="HD"/>
</dbReference>
<evidence type="ECO:0000256" key="5">
    <source>
        <dbReference type="ARBA" id="ARBA00023242"/>
    </source>
</evidence>
<keyword evidence="3 6" id="KW-0238">DNA-binding</keyword>
<dbReference type="PROSITE" id="PS50803">
    <property type="entry name" value="OAR"/>
    <property type="match status" value="1"/>
</dbReference>
<dbReference type="FunFam" id="1.10.10.60:FF:000102">
    <property type="entry name" value="Aristaless related homeobox"/>
    <property type="match status" value="1"/>
</dbReference>
<dbReference type="EMBL" id="CAIIXF020000010">
    <property type="protein sequence ID" value="CAH1796011.1"/>
    <property type="molecule type" value="Genomic_DNA"/>
</dbReference>
<name>A0A8J1TVS4_OWEFU</name>
<comment type="subcellular location">
    <subcellularLocation>
        <location evidence="1 6 7">Nucleus</location>
    </subcellularLocation>
</comment>
<dbReference type="InterPro" id="IPR009057">
    <property type="entry name" value="Homeodomain-like_sf"/>
</dbReference>
<evidence type="ECO:0000256" key="7">
    <source>
        <dbReference type="RuleBase" id="RU000682"/>
    </source>
</evidence>
<dbReference type="PANTHER" id="PTHR24329:SF543">
    <property type="entry name" value="FI01017P-RELATED"/>
    <property type="match status" value="1"/>
</dbReference>
<dbReference type="Pfam" id="PF00046">
    <property type="entry name" value="Homeodomain"/>
    <property type="match status" value="1"/>
</dbReference>
<reference evidence="9" key="1">
    <citation type="submission" date="2022-03" db="EMBL/GenBank/DDBJ databases">
        <authorList>
            <person name="Martin C."/>
        </authorList>
    </citation>
    <scope>NUCLEOTIDE SEQUENCE</scope>
</reference>
<dbReference type="PROSITE" id="PS50071">
    <property type="entry name" value="HOMEOBOX_2"/>
    <property type="match status" value="1"/>
</dbReference>
<keyword evidence="10" id="KW-1185">Reference proteome</keyword>
<evidence type="ECO:0000313" key="10">
    <source>
        <dbReference type="Proteomes" id="UP000749559"/>
    </source>
</evidence>
<dbReference type="Proteomes" id="UP000749559">
    <property type="component" value="Unassembled WGS sequence"/>
</dbReference>
<comment type="caution">
    <text evidence="9">The sequence shown here is derived from an EMBL/GenBank/DDBJ whole genome shotgun (WGS) entry which is preliminary data.</text>
</comment>
<dbReference type="AlphaFoldDB" id="A0A8J1TVS4"/>
<evidence type="ECO:0000256" key="6">
    <source>
        <dbReference type="PROSITE-ProRule" id="PRU00108"/>
    </source>
</evidence>